<dbReference type="PANTHER" id="PTHR36376">
    <property type="entry name" value="OS09G0514700 PROTEIN"/>
    <property type="match status" value="1"/>
</dbReference>
<feature type="compositionally biased region" description="Polar residues" evidence="1">
    <location>
        <begin position="149"/>
        <end position="168"/>
    </location>
</feature>
<proteinExistence type="predicted"/>
<sequence length="522" mass="57211">MSYKEAYEAYINLSRKELQGLCKKHNLPANKCQSDLAKSLASYFKKKNATLVNNREASSAPAKGIFEEKTNDKDHSEDQHDKRQDAEVGNELREASTVLIESSEEDIPEAVDGFIDHINSTSEDVLRNQNLISQSPKKREEETLPLEPSSDNTNLKSQSPTKSQNQEPHPQCTCDEKSTIGLAAESSTIVETAARPASFQFFVTSEEGINLFVDLNSGPSDWVHSFNDEICTNPLMQSGSISSFVKCANSSLGPLNENLQSESVPLESPHNLSDLPTQIENELGGIQEEEEQNEERKCCETVTADMKEACELSVSEPDLLVPCQNGVKLAGDETDLLAEEVSVVGTTDKVVNLDSAAADSLLSSSDALDDISVPKASDNSGLTPDKNLKRGLNLGSEEVSQNKKLHVVEENSKGRDFAKILRSWKTLVKEAVKDNVSVLRRRSTRLVSKVSYPSILLGVNFYLFCNLSKVLRYSEIYFCTITECQNIHHGPLNCPGNDQLPLFSLALSKFTLMGGGGGLAIS</sequence>
<feature type="compositionally biased region" description="Polar residues" evidence="1">
    <location>
        <begin position="126"/>
        <end position="135"/>
    </location>
</feature>
<evidence type="ECO:0008006" key="4">
    <source>
        <dbReference type="Google" id="ProtNLM"/>
    </source>
</evidence>
<feature type="compositionally biased region" description="Basic and acidic residues" evidence="1">
    <location>
        <begin position="65"/>
        <end position="91"/>
    </location>
</feature>
<evidence type="ECO:0000313" key="3">
    <source>
        <dbReference type="Proteomes" id="UP001140206"/>
    </source>
</evidence>
<keyword evidence="3" id="KW-1185">Reference proteome</keyword>
<feature type="region of interest" description="Disordered" evidence="1">
    <location>
        <begin position="126"/>
        <end position="174"/>
    </location>
</feature>
<organism evidence="2 3">
    <name type="scientific">Rhynchospora pubera</name>
    <dbReference type="NCBI Taxonomy" id="906938"/>
    <lineage>
        <taxon>Eukaryota</taxon>
        <taxon>Viridiplantae</taxon>
        <taxon>Streptophyta</taxon>
        <taxon>Embryophyta</taxon>
        <taxon>Tracheophyta</taxon>
        <taxon>Spermatophyta</taxon>
        <taxon>Magnoliopsida</taxon>
        <taxon>Liliopsida</taxon>
        <taxon>Poales</taxon>
        <taxon>Cyperaceae</taxon>
        <taxon>Cyperoideae</taxon>
        <taxon>Rhynchosporeae</taxon>
        <taxon>Rhynchospora</taxon>
    </lineage>
</organism>
<feature type="region of interest" description="Disordered" evidence="1">
    <location>
        <begin position="54"/>
        <end position="91"/>
    </location>
</feature>
<accession>A0AAV8DZX2</accession>
<dbReference type="Proteomes" id="UP001140206">
    <property type="component" value="Chromosome 3"/>
</dbReference>
<comment type="caution">
    <text evidence="2">The sequence shown here is derived from an EMBL/GenBank/DDBJ whole genome shotgun (WGS) entry which is preliminary data.</text>
</comment>
<evidence type="ECO:0000256" key="1">
    <source>
        <dbReference type="SAM" id="MobiDB-lite"/>
    </source>
</evidence>
<gene>
    <name evidence="2" type="ORF">LUZ62_056668</name>
</gene>
<reference evidence="2" key="1">
    <citation type="submission" date="2022-08" db="EMBL/GenBank/DDBJ databases">
        <authorList>
            <person name="Marques A."/>
        </authorList>
    </citation>
    <scope>NUCLEOTIDE SEQUENCE</scope>
    <source>
        <strain evidence="2">RhyPub2mFocal</strain>
        <tissue evidence="2">Leaves</tissue>
    </source>
</reference>
<evidence type="ECO:0000313" key="2">
    <source>
        <dbReference type="EMBL" id="KAJ4772411.1"/>
    </source>
</evidence>
<dbReference type="AlphaFoldDB" id="A0AAV8DZX2"/>
<dbReference type="EMBL" id="JAMFTS010000003">
    <property type="protein sequence ID" value="KAJ4772411.1"/>
    <property type="molecule type" value="Genomic_DNA"/>
</dbReference>
<name>A0AAV8DZX2_9POAL</name>
<dbReference type="PANTHER" id="PTHR36376:SF1">
    <property type="entry name" value="OS09G0514700 PROTEIN"/>
    <property type="match status" value="1"/>
</dbReference>
<protein>
    <recommendedName>
        <fullName evidence="4">SAP domain-containing protein</fullName>
    </recommendedName>
</protein>